<sequence>MSISRDSLIEERVAQLQEIRQRRNELVKEMYTLLQKRNEHDVELDSEHGVFDGEMDVVEYPEFSHIKDLLLLLPDDTASHTPGSRRSSPQAASRESTPAPSRASPQTDELAQPLESSMSEPPVSPPTQVIEELDPQLAESQPEPMEVDETEQVTLETEPHVSSPSPMPQDTSSPRHRSRSTTSPMQPDKQLTPKSRDSKSRSPSAQERPEVPPSAPVEEVMDYQLEFQPTVIVSEDLEVQPTTVMTKIEDTSEDIAMDILPYNPPLPIARIESEHSISEYVLEAKVAPDPPPLTFKFKGEPATEEEKTIAPVQTLYKQPTYALPLLKQLPPEFHRKGKQRQSRKRDKEKSESKASQEWSPLGLNRWSAILRANPIHKKVSKATKCLSTREWNVAVTELKLIKAFDRIDALIDAGRWSFRQPKKQRGVGGLMKTHWDYLLDEMVDAEFTATLQHANMERKWKMALAYSLAHAVLEWHEAGTLEERVRHGICVLWKRPRDTETQEAGVPLEGSDFHAFVPQEDQEQSGTASKSQSTPNADNSDEDSDEEQEREKQDVIDALDPAIALREAFEDAELQLDSQQSQSQSQDIQPKMEYFEDSSALQRESSTVPMEHDDAGPDNAPTTATKAEAAESSALKTSSDDPILGSQNDEAASSSKPRSKTTSVYAPLREQIIFSEPETLFLDLDGFDIVQGMTSLSTDDMSAPPPMPDLSEIFPDMQTFGLLDVPPTTGADGKKKSGRSDRDDPNKRAEDTTYMKVMPANEFMHHKATLVGPLQPSKHWDDEQWHDLDETAVVVEFESSSARPVDESMSSSLFDSVKSSPSSTPISLPPFKDLRRPFSQSLLETSRNPASMQRSNKPSDLAWTPHDDAVLKPLVERHPNNWILIAESFNSLRVTTSIDKRTPFDCFDRWRTRFGPPPNEDEHRPPPQTPTTPMTTRGTKRSLSTSVAPTAANSAAAPTESKKKRRHNLMYDTIRKAAKKREQAQKANANNRKPTTIHDTHGQYNKMPKLTPAELSRMKADADAREQQMQRKRQDDLRTQQQALAQQQQQQQQQQQHARMQQIPNMAVQNPGMRTPNGHPGAQGMPQIRQQVNISGQQQRLSNPLLGQTRIASSQLMQAQAAQVQAQARAIAAAQAQVQAQGQAHPNIANSLAAGAAPALTAHLTPNYNAARANSTSPGLPQQSPPLSQAAAANATSPRPPSAQALAGRSPQVQGSIASSAQRNAPTMAHYYPNIQTAHLTPEQLQHAMQIQTLYSQRQALQQQAAQQQVQQQQNGSYSMS</sequence>
<feature type="compositionally biased region" description="Basic and acidic residues" evidence="4">
    <location>
        <begin position="732"/>
        <end position="751"/>
    </location>
</feature>
<feature type="compositionally biased region" description="Polar residues" evidence="4">
    <location>
        <begin position="1211"/>
        <end position="1222"/>
    </location>
</feature>
<keyword evidence="1" id="KW-0227">DNA damage</keyword>
<protein>
    <recommendedName>
        <fullName evidence="5">Myb-like domain-containing protein</fullName>
    </recommendedName>
</protein>
<feature type="compositionally biased region" description="Polar residues" evidence="4">
    <location>
        <begin position="79"/>
        <end position="109"/>
    </location>
</feature>
<feature type="region of interest" description="Disordered" evidence="4">
    <location>
        <begin position="805"/>
        <end position="864"/>
    </location>
</feature>
<feature type="compositionally biased region" description="Polar residues" evidence="4">
    <location>
        <begin position="524"/>
        <end position="537"/>
    </location>
</feature>
<gene>
    <name evidence="6" type="ORF">PHACADRAFT_28494</name>
</gene>
<feature type="compositionally biased region" description="Basic residues" evidence="4">
    <location>
        <begin position="335"/>
        <end position="344"/>
    </location>
</feature>
<evidence type="ECO:0000256" key="1">
    <source>
        <dbReference type="ARBA" id="ARBA00022763"/>
    </source>
</evidence>
<name>K5UZ71_PHACS</name>
<dbReference type="STRING" id="650164.K5UZ71"/>
<dbReference type="GO" id="GO:0035267">
    <property type="term" value="C:NuA4 histone acetyltransferase complex"/>
    <property type="evidence" value="ECO:0007669"/>
    <property type="project" value="TreeGrafter"/>
</dbReference>
<keyword evidence="3" id="KW-0175">Coiled coil</keyword>
<feature type="compositionally biased region" description="Basic and acidic residues" evidence="4">
    <location>
        <begin position="345"/>
        <end position="354"/>
    </location>
</feature>
<feature type="region of interest" description="Disordered" evidence="4">
    <location>
        <begin position="332"/>
        <end position="358"/>
    </location>
</feature>
<feature type="compositionally biased region" description="Low complexity" evidence="4">
    <location>
        <begin position="1040"/>
        <end position="1061"/>
    </location>
</feature>
<dbReference type="PANTHER" id="PTHR46459:SF1">
    <property type="entry name" value="E1A-BINDING PROTEIN P400"/>
    <property type="match status" value="1"/>
</dbReference>
<dbReference type="EMBL" id="JH930472">
    <property type="protein sequence ID" value="EKM55461.1"/>
    <property type="molecule type" value="Genomic_DNA"/>
</dbReference>
<feature type="domain" description="Myb-like" evidence="5">
    <location>
        <begin position="863"/>
        <end position="914"/>
    </location>
</feature>
<feature type="region of interest" description="Disordered" evidence="4">
    <location>
        <begin position="723"/>
        <end position="751"/>
    </location>
</feature>
<feature type="compositionally biased region" description="Basic and acidic residues" evidence="4">
    <location>
        <begin position="1016"/>
        <end position="1038"/>
    </location>
</feature>
<dbReference type="Pfam" id="PF13921">
    <property type="entry name" value="Myb_DNA-bind_6"/>
    <property type="match status" value="1"/>
</dbReference>
<dbReference type="RefSeq" id="XP_007395237.1">
    <property type="nucleotide sequence ID" value="XM_007395175.1"/>
</dbReference>
<feature type="compositionally biased region" description="Low complexity" evidence="4">
    <location>
        <begin position="622"/>
        <end position="637"/>
    </location>
</feature>
<feature type="compositionally biased region" description="Polar residues" evidence="4">
    <location>
        <begin position="838"/>
        <end position="858"/>
    </location>
</feature>
<evidence type="ECO:0000313" key="7">
    <source>
        <dbReference type="Proteomes" id="UP000008370"/>
    </source>
</evidence>
<feature type="compositionally biased region" description="Low complexity" evidence="4">
    <location>
        <begin position="944"/>
        <end position="959"/>
    </location>
</feature>
<dbReference type="GO" id="GO:0003682">
    <property type="term" value="F:chromatin binding"/>
    <property type="evidence" value="ECO:0007669"/>
    <property type="project" value="TreeGrafter"/>
</dbReference>
<feature type="compositionally biased region" description="Polar residues" evidence="4">
    <location>
        <begin position="152"/>
        <end position="170"/>
    </location>
</feature>
<dbReference type="GeneID" id="18919545"/>
<dbReference type="InParanoid" id="K5UZ71"/>
<proteinExistence type="predicted"/>
<keyword evidence="7" id="KW-1185">Reference proteome</keyword>
<dbReference type="OrthoDB" id="5364245at2759"/>
<evidence type="ECO:0000256" key="2">
    <source>
        <dbReference type="ARBA" id="ARBA00023204"/>
    </source>
</evidence>
<accession>K5UZ71</accession>
<feature type="region of interest" description="Disordered" evidence="4">
    <location>
        <begin position="76"/>
        <end position="216"/>
    </location>
</feature>
<feature type="region of interest" description="Disordered" evidence="4">
    <location>
        <begin position="909"/>
        <end position="1061"/>
    </location>
</feature>
<keyword evidence="2" id="KW-0234">DNA repair</keyword>
<dbReference type="CDD" id="cd00167">
    <property type="entry name" value="SANT"/>
    <property type="match status" value="1"/>
</dbReference>
<dbReference type="Proteomes" id="UP000008370">
    <property type="component" value="Unassembled WGS sequence"/>
</dbReference>
<dbReference type="KEGG" id="pco:PHACADRAFT_28494"/>
<feature type="region of interest" description="Disordered" evidence="4">
    <location>
        <begin position="597"/>
        <end position="663"/>
    </location>
</feature>
<feature type="compositionally biased region" description="Low complexity" evidence="4">
    <location>
        <begin position="1175"/>
        <end position="1197"/>
    </location>
</feature>
<organism evidence="6 7">
    <name type="scientific">Phanerochaete carnosa (strain HHB-10118-sp)</name>
    <name type="common">White-rot fungus</name>
    <name type="synonym">Peniophora carnosa</name>
    <dbReference type="NCBI Taxonomy" id="650164"/>
    <lineage>
        <taxon>Eukaryota</taxon>
        <taxon>Fungi</taxon>
        <taxon>Dikarya</taxon>
        <taxon>Basidiomycota</taxon>
        <taxon>Agaricomycotina</taxon>
        <taxon>Agaricomycetes</taxon>
        <taxon>Polyporales</taxon>
        <taxon>Phanerochaetaceae</taxon>
        <taxon>Phanerochaete</taxon>
    </lineage>
</organism>
<feature type="coiled-coil region" evidence="3">
    <location>
        <begin position="9"/>
        <end position="36"/>
    </location>
</feature>
<feature type="compositionally biased region" description="Low complexity" evidence="4">
    <location>
        <begin position="816"/>
        <end position="830"/>
    </location>
</feature>
<feature type="compositionally biased region" description="Polar residues" evidence="4">
    <location>
        <begin position="599"/>
        <end position="608"/>
    </location>
</feature>
<dbReference type="SMART" id="SM00717">
    <property type="entry name" value="SANT"/>
    <property type="match status" value="1"/>
</dbReference>
<dbReference type="Gene3D" id="1.10.10.60">
    <property type="entry name" value="Homeodomain-like"/>
    <property type="match status" value="1"/>
</dbReference>
<evidence type="ECO:0000259" key="5">
    <source>
        <dbReference type="PROSITE" id="PS50090"/>
    </source>
</evidence>
<dbReference type="PROSITE" id="PS50090">
    <property type="entry name" value="MYB_LIKE"/>
    <property type="match status" value="1"/>
</dbReference>
<reference evidence="6 7" key="1">
    <citation type="journal article" date="2012" name="BMC Genomics">
        <title>Comparative genomics of the white-rot fungi, Phanerochaete carnosa and P. chrysosporium, to elucidate the genetic basis of the distinct wood types they colonize.</title>
        <authorList>
            <person name="Suzuki H."/>
            <person name="MacDonald J."/>
            <person name="Syed K."/>
            <person name="Salamov A."/>
            <person name="Hori C."/>
            <person name="Aerts A."/>
            <person name="Henrissat B."/>
            <person name="Wiebenga A."/>
            <person name="vanKuyk P.A."/>
            <person name="Barry K."/>
            <person name="Lindquist E."/>
            <person name="LaButti K."/>
            <person name="Lapidus A."/>
            <person name="Lucas S."/>
            <person name="Coutinho P."/>
            <person name="Gong Y."/>
            <person name="Samejima M."/>
            <person name="Mahadevan R."/>
            <person name="Abou-Zaid M."/>
            <person name="de Vries R.P."/>
            <person name="Igarashi K."/>
            <person name="Yadav J.S."/>
            <person name="Grigoriev I.V."/>
            <person name="Master E.R."/>
        </authorList>
    </citation>
    <scope>NUCLEOTIDE SEQUENCE [LARGE SCALE GENOMIC DNA]</scope>
    <source>
        <strain evidence="6 7">HHB-10118-sp</strain>
    </source>
</reference>
<feature type="region of interest" description="Disordered" evidence="4">
    <location>
        <begin position="520"/>
        <end position="553"/>
    </location>
</feature>
<dbReference type="HOGENOM" id="CLU_006074_0_0_1"/>
<dbReference type="InterPro" id="IPR009057">
    <property type="entry name" value="Homeodomain-like_sf"/>
</dbReference>
<dbReference type="SUPFAM" id="SSF46689">
    <property type="entry name" value="Homeodomain-like"/>
    <property type="match status" value="1"/>
</dbReference>
<evidence type="ECO:0000256" key="4">
    <source>
        <dbReference type="SAM" id="MobiDB-lite"/>
    </source>
</evidence>
<feature type="compositionally biased region" description="Polar residues" evidence="4">
    <location>
        <begin position="805"/>
        <end position="814"/>
    </location>
</feature>
<feature type="region of interest" description="Disordered" evidence="4">
    <location>
        <begin position="1169"/>
        <end position="1222"/>
    </location>
</feature>
<feature type="compositionally biased region" description="Polar residues" evidence="4">
    <location>
        <begin position="645"/>
        <end position="663"/>
    </location>
</feature>
<dbReference type="PANTHER" id="PTHR46459">
    <property type="entry name" value="E1A-BINDING PROTEIN P400-RELATED"/>
    <property type="match status" value="1"/>
</dbReference>
<evidence type="ECO:0000256" key="3">
    <source>
        <dbReference type="SAM" id="Coils"/>
    </source>
</evidence>
<dbReference type="InterPro" id="IPR001005">
    <property type="entry name" value="SANT/Myb"/>
</dbReference>
<dbReference type="GO" id="GO:0006281">
    <property type="term" value="P:DNA repair"/>
    <property type="evidence" value="ECO:0007669"/>
    <property type="project" value="UniProtKB-KW"/>
</dbReference>
<feature type="compositionally biased region" description="Acidic residues" evidence="4">
    <location>
        <begin position="539"/>
        <end position="548"/>
    </location>
</feature>
<evidence type="ECO:0000313" key="6">
    <source>
        <dbReference type="EMBL" id="EKM55461.1"/>
    </source>
</evidence>